<name>A0A437PTG3_9BACT</name>
<protein>
    <submittedName>
        <fullName evidence="1">Lipopolysaccharide biosynthesis protein</fullName>
    </submittedName>
</protein>
<accession>A0A437PTG3</accession>
<organism evidence="1 2">
    <name type="scientific">Sandaracinomonas limnophila</name>
    <dbReference type="NCBI Taxonomy" id="1862386"/>
    <lineage>
        <taxon>Bacteria</taxon>
        <taxon>Pseudomonadati</taxon>
        <taxon>Bacteroidota</taxon>
        <taxon>Cytophagia</taxon>
        <taxon>Cytophagales</taxon>
        <taxon>Flectobacillaceae</taxon>
        <taxon>Sandaracinomonas</taxon>
    </lineage>
</organism>
<dbReference type="Gene3D" id="3.20.20.80">
    <property type="entry name" value="Glycosidases"/>
    <property type="match status" value="1"/>
</dbReference>
<gene>
    <name evidence="1" type="ORF">EOJ36_03725</name>
</gene>
<dbReference type="OrthoDB" id="9816424at2"/>
<proteinExistence type="predicted"/>
<keyword evidence="2" id="KW-1185">Reference proteome</keyword>
<evidence type="ECO:0000313" key="2">
    <source>
        <dbReference type="Proteomes" id="UP000282832"/>
    </source>
</evidence>
<dbReference type="PANTHER" id="PTHR41244">
    <property type="entry name" value="RHAMNAN SYNTHESIS F"/>
    <property type="match status" value="1"/>
</dbReference>
<dbReference type="EMBL" id="SACY01000002">
    <property type="protein sequence ID" value="RVU25538.1"/>
    <property type="molecule type" value="Genomic_DNA"/>
</dbReference>
<dbReference type="AlphaFoldDB" id="A0A437PTG3"/>
<dbReference type="PANTHER" id="PTHR41244:SF1">
    <property type="entry name" value="GLYCOSYLTRANSFERASE"/>
    <property type="match status" value="1"/>
</dbReference>
<reference evidence="1 2" key="1">
    <citation type="submission" date="2019-01" db="EMBL/GenBank/DDBJ databases">
        <authorList>
            <person name="Chen W.-M."/>
        </authorList>
    </citation>
    <scope>NUCLEOTIDE SEQUENCE [LARGE SCALE GENOMIC DNA]</scope>
    <source>
        <strain evidence="1 2">FSY-15</strain>
    </source>
</reference>
<sequence length="360" mass="42248">MSKIIAFYLPQFHPIPENNAWWGEGFTEWTNVGKAKPLFKGHYQPRVPADLGYYDLRLPESRIAQAKMAKEYGVDGFCYWHYWFGNGKRLIEKPFEEVLHSGEPDFPFCLGWANHSWEDKQFNAEGTSKLLIEQKYPGKEDYILHFNSLLKAFKDPRYIQIENKPVFYIHSPYRIPDIQVLFQTWQELAKENGLKGIHFVANTYNMEDIEVFLQMGFDAVNTVRMFHIFKKENDFLSALKSKIGKLLLKKGQVVDYAKAAKFFSGKEDESEHVYPSIFPNWDHSPRSGRGGHILHNSTPAKFKKHVKEVLRLTKKKNPPHQVIFLRSWNEWAEGNYMEPDLRFGKQYLEALKEARSEENF</sequence>
<dbReference type="RefSeq" id="WP_127802692.1">
    <property type="nucleotide sequence ID" value="NZ_SACY01000002.1"/>
</dbReference>
<dbReference type="CDD" id="cd11579">
    <property type="entry name" value="Glyco_tran_WbsX"/>
    <property type="match status" value="1"/>
</dbReference>
<evidence type="ECO:0000313" key="1">
    <source>
        <dbReference type="EMBL" id="RVU25538.1"/>
    </source>
</evidence>
<dbReference type="InterPro" id="IPR032719">
    <property type="entry name" value="WbsX"/>
</dbReference>
<dbReference type="Pfam" id="PF14307">
    <property type="entry name" value="Glyco_tran_WbsX"/>
    <property type="match status" value="1"/>
</dbReference>
<dbReference type="Proteomes" id="UP000282832">
    <property type="component" value="Unassembled WGS sequence"/>
</dbReference>
<comment type="caution">
    <text evidence="1">The sequence shown here is derived from an EMBL/GenBank/DDBJ whole genome shotgun (WGS) entry which is preliminary data.</text>
</comment>